<dbReference type="SUPFAM" id="SSF110857">
    <property type="entry name" value="Gamma-glutamyl cyclotransferase-like"/>
    <property type="match status" value="1"/>
</dbReference>
<accession>A0A438ADF6</accession>
<dbReference type="OrthoDB" id="5567366at2"/>
<keyword evidence="3" id="KW-1185">Reference proteome</keyword>
<feature type="domain" description="Gamma-glutamylcyclotransferase AIG2-like" evidence="1">
    <location>
        <begin position="7"/>
        <end position="103"/>
    </location>
</feature>
<dbReference type="InterPro" id="IPR036568">
    <property type="entry name" value="GGCT-like_sf"/>
</dbReference>
<dbReference type="RefSeq" id="WP_127907966.1">
    <property type="nucleotide sequence ID" value="NZ_RQXX01000009.1"/>
</dbReference>
<dbReference type="CDD" id="cd06661">
    <property type="entry name" value="GGCT_like"/>
    <property type="match status" value="1"/>
</dbReference>
<dbReference type="Gene3D" id="3.10.490.10">
    <property type="entry name" value="Gamma-glutamyl cyclotransferase-like"/>
    <property type="match status" value="1"/>
</dbReference>
<evidence type="ECO:0000259" key="1">
    <source>
        <dbReference type="Pfam" id="PF06094"/>
    </source>
</evidence>
<reference evidence="2 3" key="1">
    <citation type="submission" date="2018-11" db="EMBL/GenBank/DDBJ databases">
        <title>Mesobaculum littorinae gen. nov., sp. nov., isolated from Littorina scabra that represents a novel genus of the order Rhodobacteraceae.</title>
        <authorList>
            <person name="Li F."/>
        </authorList>
    </citation>
    <scope>NUCLEOTIDE SEQUENCE [LARGE SCALE GENOMIC DNA]</scope>
    <source>
        <strain evidence="2 3">M0103</strain>
    </source>
</reference>
<dbReference type="Pfam" id="PF06094">
    <property type="entry name" value="GGACT"/>
    <property type="match status" value="1"/>
</dbReference>
<dbReference type="AlphaFoldDB" id="A0A438ADF6"/>
<gene>
    <name evidence="2" type="ORF">EKE94_17675</name>
</gene>
<dbReference type="GO" id="GO:0016740">
    <property type="term" value="F:transferase activity"/>
    <property type="evidence" value="ECO:0007669"/>
    <property type="project" value="UniProtKB-KW"/>
</dbReference>
<dbReference type="InterPro" id="IPR009288">
    <property type="entry name" value="AIG2-like_dom"/>
</dbReference>
<sequence>MADPYFFGYGSLVNRATHLYRTAFPATLPGWRRVWRHTALRPIAFLTAEPDPEAEIDGLMAAVPAADWAALDDREYAYDRVPVTGLRHALQAPLETAIYTIPPGRHASPDRAHPILLSYIDTVVQGYLAEFGAEGVARFFGSTHGWGAPIRDDRAQPLYPRHQRLTASETRLVDDWLHEVGAHPQAAVAPDR</sequence>
<organism evidence="2 3">
    <name type="scientific">Mesobaculum littorinae</name>
    <dbReference type="NCBI Taxonomy" id="2486419"/>
    <lineage>
        <taxon>Bacteria</taxon>
        <taxon>Pseudomonadati</taxon>
        <taxon>Pseudomonadota</taxon>
        <taxon>Alphaproteobacteria</taxon>
        <taxon>Rhodobacterales</taxon>
        <taxon>Roseobacteraceae</taxon>
        <taxon>Mesobaculum</taxon>
    </lineage>
</organism>
<dbReference type="InterPro" id="IPR013024">
    <property type="entry name" value="GGCT-like"/>
</dbReference>
<dbReference type="EMBL" id="RQXX01000009">
    <property type="protein sequence ID" value="RVV96707.1"/>
    <property type="molecule type" value="Genomic_DNA"/>
</dbReference>
<name>A0A438ADF6_9RHOB</name>
<dbReference type="Proteomes" id="UP000285908">
    <property type="component" value="Unassembled WGS sequence"/>
</dbReference>
<keyword evidence="2" id="KW-0808">Transferase</keyword>
<protein>
    <submittedName>
        <fullName evidence="2">Gamma-glutamylcyclotransferase</fullName>
    </submittedName>
</protein>
<comment type="caution">
    <text evidence="2">The sequence shown here is derived from an EMBL/GenBank/DDBJ whole genome shotgun (WGS) entry which is preliminary data.</text>
</comment>
<evidence type="ECO:0000313" key="2">
    <source>
        <dbReference type="EMBL" id="RVV96707.1"/>
    </source>
</evidence>
<proteinExistence type="predicted"/>
<evidence type="ECO:0000313" key="3">
    <source>
        <dbReference type="Proteomes" id="UP000285908"/>
    </source>
</evidence>